<evidence type="ECO:0000313" key="5">
    <source>
        <dbReference type="Proteomes" id="UP000294830"/>
    </source>
</evidence>
<feature type="repeat" description="TPR" evidence="3">
    <location>
        <begin position="579"/>
        <end position="612"/>
    </location>
</feature>
<accession>A0A4R2EN51</accession>
<dbReference type="Gene3D" id="1.25.40.10">
    <property type="entry name" value="Tetratricopeptide repeat domain"/>
    <property type="match status" value="5"/>
</dbReference>
<dbReference type="Pfam" id="PF00515">
    <property type="entry name" value="TPR_1"/>
    <property type="match status" value="1"/>
</dbReference>
<dbReference type="PANTHER" id="PTHR44858">
    <property type="entry name" value="TETRATRICOPEPTIDE REPEAT PROTEIN 6"/>
    <property type="match status" value="1"/>
</dbReference>
<dbReference type="Pfam" id="PF13414">
    <property type="entry name" value="TPR_11"/>
    <property type="match status" value="2"/>
</dbReference>
<evidence type="ECO:0000313" key="4">
    <source>
        <dbReference type="EMBL" id="TCN70548.1"/>
    </source>
</evidence>
<dbReference type="InterPro" id="IPR050498">
    <property type="entry name" value="Ycf3"/>
</dbReference>
<dbReference type="InterPro" id="IPR011990">
    <property type="entry name" value="TPR-like_helical_dom_sf"/>
</dbReference>
<dbReference type="Proteomes" id="UP000294830">
    <property type="component" value="Unassembled WGS sequence"/>
</dbReference>
<reference evidence="4 5" key="1">
    <citation type="submission" date="2019-03" db="EMBL/GenBank/DDBJ databases">
        <title>Genomic Encyclopedia of Archaeal and Bacterial Type Strains, Phase II (KMG-II): from individual species to whole genera.</title>
        <authorList>
            <person name="Goeker M."/>
        </authorList>
    </citation>
    <scope>NUCLEOTIDE SEQUENCE [LARGE SCALE GENOMIC DNA]</scope>
    <source>
        <strain evidence="4 5">RL-C</strain>
    </source>
</reference>
<evidence type="ECO:0000256" key="3">
    <source>
        <dbReference type="PROSITE-ProRule" id="PRU00339"/>
    </source>
</evidence>
<dbReference type="PROSITE" id="PS50293">
    <property type="entry name" value="TPR_REGION"/>
    <property type="match status" value="2"/>
</dbReference>
<dbReference type="OrthoDB" id="712930at2"/>
<name>A0A4R2EN51_9BACT</name>
<dbReference type="SUPFAM" id="SSF48452">
    <property type="entry name" value="TPR-like"/>
    <property type="match status" value="2"/>
</dbReference>
<dbReference type="AlphaFoldDB" id="A0A4R2EN51"/>
<sequence>MNTLRRIAIVILVLLVNPFSTFAQIDKEYFFNNGRQCLIDKKYAESLDYFNVLIKTDHTLHEAFFLRGIAKYNLDDLIGANHDFSEAIKLNPVYTQAYHYRAITSARMGNTDAAIADLNNASLLRPEYPGIYYSRGVTHFMSKQFEKALDDYNKFIQKEPKVSDVYVNRGITYLFMKDTTAALNDYNKAISLDFSNVDAYLKRGHLQMVQKKLKEALTDFNKAIELDSTNFMAYFNRGLVYYEMKKYNNTMADFNKSIRLEPNNPVILYNRAILRAQVRDLNNAVKDYDQVAKLTPKNVLVYYNRAAVLVELGMLREALKDYTRAIALYPDFANAYMNRSYIKRRLNDMKSAKADFDIATKKIKEYRSKLNDSTFSVYADTSKKFNAMMSFDANFDENDMLINSQVDIKLRPLYRIEVTAADTLPQLQNAYYYPAYDRFRNSLNNKQQLTLTNQPQKQTPAAIDSLKAIAQLLVNGKPALASMIMAIAESSQNQYTKSIGTYGKAIDADPKNGFTFINRATVQAEMIDFTKSIENSMQPTLLDEKGPTMAKQKIDVTVYNYDQAIDDLNKAAKLLPNYAYIDYNLGNIYALSNRMPEAIQSYTKAIEEYPNLADAYYNRGLIQIYLKDTNKGCLDISKAGELGIRDAYATLKKYCIKEK</sequence>
<dbReference type="SMART" id="SM00028">
    <property type="entry name" value="TPR"/>
    <property type="match status" value="12"/>
</dbReference>
<feature type="repeat" description="TPR" evidence="3">
    <location>
        <begin position="265"/>
        <end position="298"/>
    </location>
</feature>
<dbReference type="PROSITE" id="PS50005">
    <property type="entry name" value="TPR"/>
    <property type="match status" value="7"/>
</dbReference>
<keyword evidence="1" id="KW-0677">Repeat</keyword>
<keyword evidence="2 3" id="KW-0802">TPR repeat</keyword>
<evidence type="ECO:0000256" key="1">
    <source>
        <dbReference type="ARBA" id="ARBA00022737"/>
    </source>
</evidence>
<dbReference type="EMBL" id="SLWB01000003">
    <property type="protein sequence ID" value="TCN70548.1"/>
    <property type="molecule type" value="Genomic_DNA"/>
</dbReference>
<gene>
    <name evidence="4" type="ORF">CLV25_10363</name>
</gene>
<comment type="caution">
    <text evidence="4">The sequence shown here is derived from an EMBL/GenBank/DDBJ whole genome shotgun (WGS) entry which is preliminary data.</text>
</comment>
<feature type="repeat" description="TPR" evidence="3">
    <location>
        <begin position="163"/>
        <end position="196"/>
    </location>
</feature>
<feature type="repeat" description="TPR" evidence="3">
    <location>
        <begin position="231"/>
        <end position="264"/>
    </location>
</feature>
<proteinExistence type="predicted"/>
<organism evidence="4 5">
    <name type="scientific">Acetobacteroides hydrogenigenes</name>
    <dbReference type="NCBI Taxonomy" id="979970"/>
    <lineage>
        <taxon>Bacteria</taxon>
        <taxon>Pseudomonadati</taxon>
        <taxon>Bacteroidota</taxon>
        <taxon>Bacteroidia</taxon>
        <taxon>Bacteroidales</taxon>
        <taxon>Rikenellaceae</taxon>
        <taxon>Acetobacteroides</taxon>
    </lineage>
</organism>
<evidence type="ECO:0000256" key="2">
    <source>
        <dbReference type="ARBA" id="ARBA00022803"/>
    </source>
</evidence>
<dbReference type="InterPro" id="IPR019734">
    <property type="entry name" value="TPR_rpt"/>
</dbReference>
<dbReference type="Pfam" id="PF13181">
    <property type="entry name" value="TPR_8"/>
    <property type="match status" value="1"/>
</dbReference>
<feature type="repeat" description="TPR" evidence="3">
    <location>
        <begin position="299"/>
        <end position="332"/>
    </location>
</feature>
<dbReference type="PANTHER" id="PTHR44858:SF1">
    <property type="entry name" value="UDP-N-ACETYLGLUCOSAMINE--PEPTIDE N-ACETYLGLUCOSAMINYLTRANSFERASE SPINDLY-RELATED"/>
    <property type="match status" value="1"/>
</dbReference>
<protein>
    <submittedName>
        <fullName evidence="4">Tetratricopeptide repeat protein</fullName>
    </submittedName>
</protein>
<feature type="repeat" description="TPR" evidence="3">
    <location>
        <begin position="129"/>
        <end position="162"/>
    </location>
</feature>
<dbReference type="RefSeq" id="WP_131838414.1">
    <property type="nucleotide sequence ID" value="NZ_SLWB01000003.1"/>
</dbReference>
<dbReference type="Pfam" id="PF13432">
    <property type="entry name" value="TPR_16"/>
    <property type="match status" value="1"/>
</dbReference>
<feature type="repeat" description="TPR" evidence="3">
    <location>
        <begin position="197"/>
        <end position="230"/>
    </location>
</feature>
<keyword evidence="5" id="KW-1185">Reference proteome</keyword>